<reference evidence="2" key="1">
    <citation type="journal article" date="2020" name="Nature">
        <title>Giant virus diversity and host interactions through global metagenomics.</title>
        <authorList>
            <person name="Schulz F."/>
            <person name="Roux S."/>
            <person name="Paez-Espino D."/>
            <person name="Jungbluth S."/>
            <person name="Walsh D.A."/>
            <person name="Denef V.J."/>
            <person name="McMahon K.D."/>
            <person name="Konstantinidis K.T."/>
            <person name="Eloe-Fadrosh E.A."/>
            <person name="Kyrpides N.C."/>
            <person name="Woyke T."/>
        </authorList>
    </citation>
    <scope>NUCLEOTIDE SEQUENCE</scope>
    <source>
        <strain evidence="2">GVMAG-S-1101161-73</strain>
    </source>
</reference>
<sequence>MLLSIHILITVLFSICVSILLFNVENRSNFSSYVIIPLIVAFLTKYTIGDWDKGYKLSLLDIPYWITILGSSYGVVYLLSNKDFILR</sequence>
<keyword evidence="1" id="KW-0812">Transmembrane</keyword>
<feature type="transmembrane region" description="Helical" evidence="1">
    <location>
        <begin position="62"/>
        <end position="80"/>
    </location>
</feature>
<feature type="transmembrane region" description="Helical" evidence="1">
    <location>
        <begin position="30"/>
        <end position="48"/>
    </location>
</feature>
<keyword evidence="1" id="KW-1133">Transmembrane helix</keyword>
<proteinExistence type="predicted"/>
<organism evidence="2">
    <name type="scientific">viral metagenome</name>
    <dbReference type="NCBI Taxonomy" id="1070528"/>
    <lineage>
        <taxon>unclassified sequences</taxon>
        <taxon>metagenomes</taxon>
        <taxon>organismal metagenomes</taxon>
    </lineage>
</organism>
<accession>A0A6C0AMW9</accession>
<feature type="transmembrane region" description="Helical" evidence="1">
    <location>
        <begin position="6"/>
        <end position="23"/>
    </location>
</feature>
<evidence type="ECO:0000313" key="2">
    <source>
        <dbReference type="EMBL" id="QHS81149.1"/>
    </source>
</evidence>
<dbReference type="AlphaFoldDB" id="A0A6C0AMW9"/>
<protein>
    <submittedName>
        <fullName evidence="2">Uncharacterized protein</fullName>
    </submittedName>
</protein>
<evidence type="ECO:0000256" key="1">
    <source>
        <dbReference type="SAM" id="Phobius"/>
    </source>
</evidence>
<dbReference type="EMBL" id="MN740730">
    <property type="protein sequence ID" value="QHS81149.1"/>
    <property type="molecule type" value="Genomic_DNA"/>
</dbReference>
<keyword evidence="1" id="KW-0472">Membrane</keyword>
<name>A0A6C0AMW9_9ZZZZ</name>